<name>A0A7S3V502_9STRA</name>
<sequence>MLCCCDAMYRTQQRLQTILSRKGVVGLADPCANYFQRNKKHFYGGIIVMCIFAVIIPSTIITTSKKFVEILPSGGSGEEFRDYKEFHDMIESENEQDKNNEDSYNSFGKCTISKPMHPHAPMNPILVASFPGSSSDLMRLLIEATTGIWTSARLFRDDVIAIKTHFPYYEHHIGVDEVDPPRGIVVVRNPLETLETFYDFIEQATNENNNKASHTAWISWRDAHFDDQMQHWESFMRFWFDDENLDADKRHIVFHYDLVDEKTGPAEVTEMLKFIQKVSTVPREIVWDEIPCLWQRVVHFQLLQAPNPTRRFLREELEGEGRYSERQYLHHVDSLPKHRNLRQEIEIEEVVDSHPHSYVQLDRVAAILTQMIEDYAHDQRILQALIKYRMNCLEKMHKYIGEDPVLVSNDRGSCMVTTPQYEPMKPMFQASYPGSGSEMMRDVLESITGIKTAETTRRTDVIVVKTYYPYRHFDLQPGIMNRDMKKVILLLRYPLHAIASNFNHIYWNEHNLDHNKQPPIQAWDKWRDEHFEKELKSWAAHLNFWTQNFKPSHRLVVDYESLTDDDKGPRDVTRLSFFIKSTYNEGTVNPAPAFTLPCLWYRAVKMKDEIKTDIFQDNRYHTNGNYQPMFTNQQLEMAATELSNLHVKYSSDRRIGVTIQRYWEHTVLQIKK</sequence>
<evidence type="ECO:0008006" key="4">
    <source>
        <dbReference type="Google" id="ProtNLM"/>
    </source>
</evidence>
<reference evidence="3" key="1">
    <citation type="submission" date="2021-01" db="EMBL/GenBank/DDBJ databases">
        <authorList>
            <person name="Corre E."/>
            <person name="Pelletier E."/>
            <person name="Niang G."/>
            <person name="Scheremetjew M."/>
            <person name="Finn R."/>
            <person name="Kale V."/>
            <person name="Holt S."/>
            <person name="Cochrane G."/>
            <person name="Meng A."/>
            <person name="Brown T."/>
            <person name="Cohen L."/>
        </authorList>
    </citation>
    <scope>NUCLEOTIDE SEQUENCE</scope>
    <source>
        <strain evidence="3">MM31A-1</strain>
    </source>
</reference>
<dbReference type="InterPro" id="IPR027417">
    <property type="entry name" value="P-loop_NTPase"/>
</dbReference>
<keyword evidence="2" id="KW-1133">Transmembrane helix</keyword>
<keyword evidence="2" id="KW-0812">Transmembrane</keyword>
<keyword evidence="2" id="KW-0472">Membrane</keyword>
<dbReference type="PANTHER" id="PTHR45964:SF5">
    <property type="entry name" value="WSCD FAMILY MEMBER CG9164"/>
    <property type="match status" value="1"/>
</dbReference>
<evidence type="ECO:0000313" key="3">
    <source>
        <dbReference type="EMBL" id="CAE0457337.1"/>
    </source>
</evidence>
<dbReference type="EMBL" id="HBIO01003191">
    <property type="protein sequence ID" value="CAE0457337.1"/>
    <property type="molecule type" value="Transcribed_RNA"/>
</dbReference>
<gene>
    <name evidence="3" type="ORF">CDEB00056_LOCUS2178</name>
</gene>
<feature type="transmembrane region" description="Helical" evidence="2">
    <location>
        <begin position="42"/>
        <end position="61"/>
    </location>
</feature>
<dbReference type="PANTHER" id="PTHR45964">
    <property type="entry name" value="WSCD FAMILY MEMBER CG9164"/>
    <property type="match status" value="1"/>
</dbReference>
<dbReference type="Gene3D" id="3.40.50.300">
    <property type="entry name" value="P-loop containing nucleotide triphosphate hydrolases"/>
    <property type="match status" value="2"/>
</dbReference>
<dbReference type="AlphaFoldDB" id="A0A7S3V502"/>
<accession>A0A7S3V502</accession>
<organism evidence="3">
    <name type="scientific">Chaetoceros debilis</name>
    <dbReference type="NCBI Taxonomy" id="122233"/>
    <lineage>
        <taxon>Eukaryota</taxon>
        <taxon>Sar</taxon>
        <taxon>Stramenopiles</taxon>
        <taxon>Ochrophyta</taxon>
        <taxon>Bacillariophyta</taxon>
        <taxon>Coscinodiscophyceae</taxon>
        <taxon>Chaetocerotophycidae</taxon>
        <taxon>Chaetocerotales</taxon>
        <taxon>Chaetocerotaceae</taxon>
        <taxon>Chaetoceros</taxon>
    </lineage>
</organism>
<evidence type="ECO:0000256" key="2">
    <source>
        <dbReference type="SAM" id="Phobius"/>
    </source>
</evidence>
<evidence type="ECO:0000256" key="1">
    <source>
        <dbReference type="ARBA" id="ARBA00010236"/>
    </source>
</evidence>
<comment type="similarity">
    <text evidence="1">Belongs to the WSCD family.</text>
</comment>
<dbReference type="SUPFAM" id="SSF52540">
    <property type="entry name" value="P-loop containing nucleoside triphosphate hydrolases"/>
    <property type="match status" value="2"/>
</dbReference>
<proteinExistence type="inferred from homology"/>
<dbReference type="InterPro" id="IPR051589">
    <property type="entry name" value="Sialate-O-sulfotransferase"/>
</dbReference>
<protein>
    <recommendedName>
        <fullName evidence="4">Sulfotransferase domain-containing protein</fullName>
    </recommendedName>
</protein>